<sequence>MKQVVAMINLQVERVLKRFDAYFDHASATAAVARAYGYTSLNPGTGEPEQAVPGLQQVSSYYEILQKDPTHQVMDFMRMALNLSIPDRHDYRNGVPEKELVSTMLNFPDFDSVLAYARSDGVDPNTTNEEMLAKFRRRYGYFAPIQYLLGYQVKGHTYVIQPDRHLAQRFIDQEITLNPLDKLAVVIVRTGADAGTWLTVMSPAVSVTHSEGPSSDQYAMGDKPVLVSVVSDQKHSLSLLVERHAHLQVAGEVKRHRTLIVDGIDLDDDPADHARAFKLASGAGIHLVVVSGRPTASLWHQASIRLIFGFPDGLSETDMEMDKHIAFAAPYVGLMNGKMQYLYASEESGPVYGAMDLIPDSPEVKSIVQRLKEAVSA</sequence>
<proteinExistence type="predicted"/>
<protein>
    <submittedName>
        <fullName evidence="1">Uncharacterized protein</fullName>
    </submittedName>
</protein>
<accession>A0A0F9UQ03</accession>
<gene>
    <name evidence="1" type="ORF">LCGC14_0237140</name>
</gene>
<dbReference type="AlphaFoldDB" id="A0A0F9UQ03"/>
<comment type="caution">
    <text evidence="1">The sequence shown here is derived from an EMBL/GenBank/DDBJ whole genome shotgun (WGS) entry which is preliminary data.</text>
</comment>
<organism evidence="1">
    <name type="scientific">marine sediment metagenome</name>
    <dbReference type="NCBI Taxonomy" id="412755"/>
    <lineage>
        <taxon>unclassified sequences</taxon>
        <taxon>metagenomes</taxon>
        <taxon>ecological metagenomes</taxon>
    </lineage>
</organism>
<dbReference type="EMBL" id="LAZR01000117">
    <property type="protein sequence ID" value="KKN89582.1"/>
    <property type="molecule type" value="Genomic_DNA"/>
</dbReference>
<name>A0A0F9UQ03_9ZZZZ</name>
<reference evidence="1" key="1">
    <citation type="journal article" date="2015" name="Nature">
        <title>Complex archaea that bridge the gap between prokaryotes and eukaryotes.</title>
        <authorList>
            <person name="Spang A."/>
            <person name="Saw J.H."/>
            <person name="Jorgensen S.L."/>
            <person name="Zaremba-Niedzwiedzka K."/>
            <person name="Martijn J."/>
            <person name="Lind A.E."/>
            <person name="van Eijk R."/>
            <person name="Schleper C."/>
            <person name="Guy L."/>
            <person name="Ettema T.J."/>
        </authorList>
    </citation>
    <scope>NUCLEOTIDE SEQUENCE</scope>
</reference>
<evidence type="ECO:0000313" key="1">
    <source>
        <dbReference type="EMBL" id="KKN89582.1"/>
    </source>
</evidence>